<dbReference type="Pfam" id="PF00117">
    <property type="entry name" value="GATase"/>
    <property type="match status" value="1"/>
</dbReference>
<comment type="subcellular location">
    <subcellularLocation>
        <location evidence="10">Cytoplasm</location>
    </subcellularLocation>
</comment>
<dbReference type="RefSeq" id="WP_188692576.1">
    <property type="nucleotide sequence ID" value="NZ_BMIR01000007.1"/>
</dbReference>
<comment type="catalytic activity">
    <reaction evidence="9 10">
        <text>L-glutamine + H2O = L-glutamate + NH4(+)</text>
        <dbReference type="Rhea" id="RHEA:15889"/>
        <dbReference type="ChEBI" id="CHEBI:15377"/>
        <dbReference type="ChEBI" id="CHEBI:28938"/>
        <dbReference type="ChEBI" id="CHEBI:29985"/>
        <dbReference type="ChEBI" id="CHEBI:58359"/>
        <dbReference type="EC" id="3.5.1.2"/>
    </reaction>
</comment>
<dbReference type="EC" id="4.3.2.10" evidence="10"/>
<comment type="subunit">
    <text evidence="2 10">Heterodimer of HisH and HisF.</text>
</comment>
<accession>A0A8J2VN53</accession>
<dbReference type="PANTHER" id="PTHR42701:SF1">
    <property type="entry name" value="IMIDAZOLE GLYCEROL PHOSPHATE SYNTHASE SUBUNIT HISH"/>
    <property type="match status" value="1"/>
</dbReference>
<dbReference type="PROSITE" id="PS51273">
    <property type="entry name" value="GATASE_TYPE_1"/>
    <property type="match status" value="1"/>
</dbReference>
<keyword evidence="14" id="KW-1185">Reference proteome</keyword>
<keyword evidence="10" id="KW-0963">Cytoplasm</keyword>
<dbReference type="UniPathway" id="UPA00031">
    <property type="reaction ID" value="UER00010"/>
</dbReference>
<evidence type="ECO:0000256" key="11">
    <source>
        <dbReference type="PIRSR" id="PIRSR000495-1"/>
    </source>
</evidence>
<dbReference type="EMBL" id="BMIR01000007">
    <property type="protein sequence ID" value="GGE39907.1"/>
    <property type="molecule type" value="Genomic_DNA"/>
</dbReference>
<organism evidence="13 14">
    <name type="scientific">Pullulanibacillus camelliae</name>
    <dbReference type="NCBI Taxonomy" id="1707096"/>
    <lineage>
        <taxon>Bacteria</taxon>
        <taxon>Bacillati</taxon>
        <taxon>Bacillota</taxon>
        <taxon>Bacilli</taxon>
        <taxon>Bacillales</taxon>
        <taxon>Sporolactobacillaceae</taxon>
        <taxon>Pullulanibacillus</taxon>
    </lineage>
</organism>
<comment type="pathway">
    <text evidence="1 10">Amino-acid biosynthesis; L-histidine biosynthesis; L-histidine from 5-phospho-alpha-D-ribose 1-diphosphate: step 5/9.</text>
</comment>
<evidence type="ECO:0000256" key="3">
    <source>
        <dbReference type="ARBA" id="ARBA00022605"/>
    </source>
</evidence>
<reference evidence="13" key="1">
    <citation type="journal article" date="2014" name="Int. J. Syst. Evol. Microbiol.">
        <title>Complete genome sequence of Corynebacterium casei LMG S-19264T (=DSM 44701T), isolated from a smear-ripened cheese.</title>
        <authorList>
            <consortium name="US DOE Joint Genome Institute (JGI-PGF)"/>
            <person name="Walter F."/>
            <person name="Albersmeier A."/>
            <person name="Kalinowski J."/>
            <person name="Ruckert C."/>
        </authorList>
    </citation>
    <scope>NUCLEOTIDE SEQUENCE</scope>
    <source>
        <strain evidence="13">CGMCC 1.15371</strain>
    </source>
</reference>
<keyword evidence="6 10" id="KW-0368">Histidine biosynthesis</keyword>
<evidence type="ECO:0000256" key="2">
    <source>
        <dbReference type="ARBA" id="ARBA00011152"/>
    </source>
</evidence>
<dbReference type="AlphaFoldDB" id="A0A8J2VN53"/>
<dbReference type="InterPro" id="IPR029062">
    <property type="entry name" value="Class_I_gatase-like"/>
</dbReference>
<evidence type="ECO:0000313" key="14">
    <source>
        <dbReference type="Proteomes" id="UP000628775"/>
    </source>
</evidence>
<dbReference type="HAMAP" id="MF_00278">
    <property type="entry name" value="HisH"/>
    <property type="match status" value="1"/>
</dbReference>
<feature type="active site" evidence="10 11">
    <location>
        <position position="180"/>
    </location>
</feature>
<proteinExistence type="inferred from homology"/>
<evidence type="ECO:0000256" key="8">
    <source>
        <dbReference type="ARBA" id="ARBA00047838"/>
    </source>
</evidence>
<reference evidence="13" key="2">
    <citation type="submission" date="2020-09" db="EMBL/GenBank/DDBJ databases">
        <authorList>
            <person name="Sun Q."/>
            <person name="Zhou Y."/>
        </authorList>
    </citation>
    <scope>NUCLEOTIDE SEQUENCE</scope>
    <source>
        <strain evidence="13">CGMCC 1.15371</strain>
    </source>
</reference>
<dbReference type="Proteomes" id="UP000628775">
    <property type="component" value="Unassembled WGS sequence"/>
</dbReference>
<gene>
    <name evidence="10 13" type="primary">hisH</name>
    <name evidence="13" type="ORF">GCM10011391_18400</name>
</gene>
<protein>
    <recommendedName>
        <fullName evidence="10">Imidazole glycerol phosphate synthase subunit HisH</fullName>
        <ecNumber evidence="10">4.3.2.10</ecNumber>
    </recommendedName>
    <alternativeName>
        <fullName evidence="10">IGP synthase glutaminase subunit</fullName>
        <ecNumber evidence="10">3.5.1.2</ecNumber>
    </alternativeName>
    <alternativeName>
        <fullName evidence="10">IGP synthase subunit HisH</fullName>
    </alternativeName>
    <alternativeName>
        <fullName evidence="10">ImGP synthase subunit HisH</fullName>
        <shortName evidence="10">IGPS subunit HisH</shortName>
    </alternativeName>
</protein>
<keyword evidence="7 10" id="KW-0456">Lyase</keyword>
<comment type="function">
    <text evidence="10">IGPS catalyzes the conversion of PRFAR and glutamine to IGP, AICAR and glutamate. The HisH subunit catalyzes the hydrolysis of glutamine to glutamate and ammonia as part of the synthesis of IGP and AICAR. The resulting ammonia molecule is channeled to the active site of HisF.</text>
</comment>
<dbReference type="GO" id="GO:0005737">
    <property type="term" value="C:cytoplasm"/>
    <property type="evidence" value="ECO:0007669"/>
    <property type="project" value="UniProtKB-SubCell"/>
</dbReference>
<dbReference type="NCBIfam" id="TIGR01855">
    <property type="entry name" value="IMP_synth_hisH"/>
    <property type="match status" value="1"/>
</dbReference>
<dbReference type="PRINTS" id="PR00097">
    <property type="entry name" value="ANTSNTHASEII"/>
</dbReference>
<dbReference type="SUPFAM" id="SSF52317">
    <property type="entry name" value="Class I glutamine amidotransferase-like"/>
    <property type="match status" value="1"/>
</dbReference>
<dbReference type="GO" id="GO:0016829">
    <property type="term" value="F:lyase activity"/>
    <property type="evidence" value="ECO:0007669"/>
    <property type="project" value="UniProtKB-KW"/>
</dbReference>
<dbReference type="GO" id="GO:0000105">
    <property type="term" value="P:L-histidine biosynthetic process"/>
    <property type="evidence" value="ECO:0007669"/>
    <property type="project" value="UniProtKB-UniRule"/>
</dbReference>
<evidence type="ECO:0000256" key="7">
    <source>
        <dbReference type="ARBA" id="ARBA00023239"/>
    </source>
</evidence>
<evidence type="ECO:0000256" key="5">
    <source>
        <dbReference type="ARBA" id="ARBA00022962"/>
    </source>
</evidence>
<keyword evidence="3 10" id="KW-0028">Amino-acid biosynthesis</keyword>
<evidence type="ECO:0000256" key="10">
    <source>
        <dbReference type="HAMAP-Rule" id="MF_00278"/>
    </source>
</evidence>
<comment type="catalytic activity">
    <reaction evidence="8 10">
        <text>5-[(5-phospho-1-deoxy-D-ribulos-1-ylimino)methylamino]-1-(5-phospho-beta-D-ribosyl)imidazole-4-carboxamide + L-glutamine = D-erythro-1-(imidazol-4-yl)glycerol 3-phosphate + 5-amino-1-(5-phospho-beta-D-ribosyl)imidazole-4-carboxamide + L-glutamate + H(+)</text>
        <dbReference type="Rhea" id="RHEA:24793"/>
        <dbReference type="ChEBI" id="CHEBI:15378"/>
        <dbReference type="ChEBI" id="CHEBI:29985"/>
        <dbReference type="ChEBI" id="CHEBI:58278"/>
        <dbReference type="ChEBI" id="CHEBI:58359"/>
        <dbReference type="ChEBI" id="CHEBI:58475"/>
        <dbReference type="ChEBI" id="CHEBI:58525"/>
        <dbReference type="EC" id="4.3.2.10"/>
    </reaction>
</comment>
<evidence type="ECO:0000259" key="12">
    <source>
        <dbReference type="Pfam" id="PF00117"/>
    </source>
</evidence>
<sequence length="200" mass="22045">MIAIVDYGMGNIASVTMALKHLGHDVVVTDDSATLKQASHIILPGVGAFPTAMEEIKKRGLREPLRHMAKTTPFLGICLGMQLLFSEGEEGQKTAGLDLIPGKVSKIETPYILPHMGWNTLRVLPEHQEFLPLNDKHVYFVHSFAVKTSLAHIVATTDYGTEVTAIVKQGHIYGMQFHPEKSGIYGRELLKLFLKEAVSV</sequence>
<evidence type="ECO:0000256" key="1">
    <source>
        <dbReference type="ARBA" id="ARBA00005091"/>
    </source>
</evidence>
<name>A0A8J2VN53_9BACL</name>
<evidence type="ECO:0000256" key="6">
    <source>
        <dbReference type="ARBA" id="ARBA00023102"/>
    </source>
</evidence>
<comment type="caution">
    <text evidence="13">The sequence shown here is derived from an EMBL/GenBank/DDBJ whole genome shotgun (WGS) entry which is preliminary data.</text>
</comment>
<evidence type="ECO:0000256" key="4">
    <source>
        <dbReference type="ARBA" id="ARBA00022801"/>
    </source>
</evidence>
<dbReference type="PANTHER" id="PTHR42701">
    <property type="entry name" value="IMIDAZOLE GLYCEROL PHOSPHATE SYNTHASE SUBUNIT HISH"/>
    <property type="match status" value="1"/>
</dbReference>
<dbReference type="InterPro" id="IPR017926">
    <property type="entry name" value="GATASE"/>
</dbReference>
<dbReference type="Gene3D" id="3.40.50.880">
    <property type="match status" value="1"/>
</dbReference>
<dbReference type="GO" id="GO:0000107">
    <property type="term" value="F:imidazoleglycerol-phosphate synthase activity"/>
    <property type="evidence" value="ECO:0007669"/>
    <property type="project" value="UniProtKB-UniRule"/>
</dbReference>
<dbReference type="CDD" id="cd01748">
    <property type="entry name" value="GATase1_IGP_Synthase"/>
    <property type="match status" value="1"/>
</dbReference>
<dbReference type="PIRSF" id="PIRSF000495">
    <property type="entry name" value="Amidotransf_hisH"/>
    <property type="match status" value="1"/>
</dbReference>
<dbReference type="GO" id="GO:0004359">
    <property type="term" value="F:glutaminase activity"/>
    <property type="evidence" value="ECO:0007669"/>
    <property type="project" value="UniProtKB-EC"/>
</dbReference>
<evidence type="ECO:0000256" key="9">
    <source>
        <dbReference type="ARBA" id="ARBA00049534"/>
    </source>
</evidence>
<evidence type="ECO:0000313" key="13">
    <source>
        <dbReference type="EMBL" id="GGE39907.1"/>
    </source>
</evidence>
<feature type="active site" evidence="10 11">
    <location>
        <position position="178"/>
    </location>
</feature>
<keyword evidence="5 10" id="KW-0315">Glutamine amidotransferase</keyword>
<dbReference type="InterPro" id="IPR010139">
    <property type="entry name" value="Imidazole-glycPsynth_HisH"/>
</dbReference>
<dbReference type="EC" id="3.5.1.2" evidence="10"/>
<keyword evidence="4 10" id="KW-0378">Hydrolase</keyword>
<feature type="domain" description="Glutamine amidotransferase" evidence="12">
    <location>
        <begin position="4"/>
        <end position="195"/>
    </location>
</feature>
<feature type="active site" description="Nucleophile" evidence="10 11">
    <location>
        <position position="78"/>
    </location>
</feature>